<sequence>MANRIQLRRGGAQEWANANPTLAQGELGIELDTGRFKIGDGVTAWNTLRYERPVESTSNTANTLVQRDADGNFAAGTVTATLIGNSSTAARLASTRQIQLSGDVQASGVFDGSQNLNLTSSISLISTLPHYDGTDTASGTYTKVTVDSKGRVTNATNPTTLAEYNLNGTVEGQSAQPYDLDLVAIAGLTTTGLISRTSGGNMQTRTIAGTAGRISVNDGGGINGNPTIDIISTTVQPGDYNTESLTSVSGVGSNSEPFGTETVNATKFTVDDRGRLTSATNVPIATATEGSKYANYGAGTTYVRYDIIQNASKVYQAITGIAAGQGAPTHTSGDSGGWRYLAAEATEQKGLASFAQEDFDVDSNGHVTISAQGVDNNQLQNNRIGFADGNTLENFELDQELTATTGYRGFNYLNYVKVNNTSGGLLFGANNTGDSGNGEVDINVKTLFSDPDFVLDGAVDQVINKDGSGHFTISHTQNVATPRNLNILATNSGSGTSNIVIRAEDTVTINATEATGKIHVEDARFQDNYIATSNATMHLDPGDDRAITGLVRVHGDLQVDGTTTTVNSTVTTVDDPIITLGGDTAPSSDDNKDRGVEFRYYDSQARIGFFGYDDSYTDLGGHVGGFTFLHDATNTSEVFSGTASGIIGGNLKLTTNTNSTSNTTGDLVVAGGAGIGQDVNIGGTLDVDTNFRTHGTSRFDDNVVLQGASKTLQLNNGSGTTKVEFQSTTGNGSLAGILDVTGNLNVNTNKFNVVAASGNTTIAGTLGVTNIATFSNNIDANGDVAIAGNIHSESTNDITTAKNSGTGEWEIQSNDYGSLRVDGGAYVAGSALIDGTLHVNGPLEIKDSATETESRLNWLRVRYRGRFGDTYQASPSYASHNFSTLKAHGGAGIMKSLYVGATGSNERFAVGKLNSGDTEKFTVIGATGNTTIQGTLLVEDNVNFNGTLDVDADFAVRNGTTDKFFVDNVTGNTNIEGTLTADGHTELNSTLNVDSNTTLGGTLTVANNTEINGTLDVDANFAVRSGTTDKMTVASSTGNIATDGTLVVQGQTTINDSIILNAANEEFAVQNGSGVDKFTVDSDNGNTVIAGETTIGGATQINNTVGITNVTTITRNTQQTLTGTYSADGAFRLSGGAGIGKNLAIGEGLRVYGGTELSSALDLNSSADISGALVTHDNVTVTADNKFFKVQNGSGVDKFTVDTDNGNLVSQGQLTVAGDAALQSDLVVTGNLTVNGTTTTVNSTVTTIDDPVITIGGDTAPASNDGKDRGVEFRYYDGSAKLGFFGFDRSSSEFALLTSASNSSEVFTGTDGALRIGSIHVTGAGTSVDIDNNLNVDGTATVDGQIISQVSSGPALVIPTTDKINNLNADLLDGMTTATAATVSTVVNRDSSGDFAANQITAASGTGSGAGFLGNASTADAWKTARTFTIDGVVSGSVSVDGSSAPTITTTFVDADSTGLAAMSGTGYVVRTGTGTYAQRTLQVTASSGITLTNADGVSGNTTINVASASTNSSNNLVIRDGSGNFAAGTITAALTGNVTGQVSDISNHDTGDLTEGSNLYYTDERVDDRVNALITAGTGITKAYNDSANTYTLTVTQSDIDTDNVTEGSSNLFTTAARTRTHFTYGNGIALAGSGELSVTQSQINTDNVTEGSTNLFTTAARTRTHFTYGTGIELSGSGELSVTQADINTSNITEGSKLFYTDARFDTRLAAKTTANLTEGSNLYFTDARADARVAAATGANLDLSSKSTSDLSEGTNQYYTEARVQTKLDNAFEQLSAMLNNLATSTTLTLNLSGDPTPGAVVTTGVSVGGGGGFTAATGVATSGAASGASGLTVDTTVDADGNITAAAVNAGGSDYLITDTVTITNANAGKVLSFNLATLAGGSNYVTGTALATTGGSGSASLVVNITASAGAITNVTINDGGTGYAVGETITIVQPTGLDGSNPGSGGTVNVATVATNATLTLTDITTMEVGATVTGATSGTTGVITALGTNQVTVDNVDGFFKKGEVVSANDVTALTISSFA</sequence>
<dbReference type="InterPro" id="IPR041352">
    <property type="entry name" value="Mtd_N"/>
</dbReference>
<dbReference type="SUPFAM" id="SSF69349">
    <property type="entry name" value="Phage fibre proteins"/>
    <property type="match status" value="1"/>
</dbReference>
<evidence type="ECO:0000259" key="1">
    <source>
        <dbReference type="Pfam" id="PF18454"/>
    </source>
</evidence>
<dbReference type="Pfam" id="PF18454">
    <property type="entry name" value="Mtd_N"/>
    <property type="match status" value="1"/>
</dbReference>
<dbReference type="RefSeq" id="YP_007877757.1">
    <property type="nucleotide sequence ID" value="NC_021071.1"/>
</dbReference>
<evidence type="ECO:0000313" key="3">
    <source>
        <dbReference type="Proteomes" id="UP000201235"/>
    </source>
</evidence>
<name>M4QHY4_9CAUD</name>
<reference evidence="2 3" key="1">
    <citation type="submission" date="2010-11" db="EMBL/GenBank/DDBJ databases">
        <title>The Genome Sequence of Cyanophage P-RSM1.</title>
        <authorList>
            <consortium name="The Broad Institute Genome Sequencing Platform"/>
            <person name="Henn M.R."/>
            <person name="Sullivan M.S."/>
            <person name="Osburne M.S."/>
            <person name="Levin J."/>
            <person name="Malboeuf C."/>
            <person name="Casali M."/>
            <person name="Russ C."/>
            <person name="Lennon N."/>
            <person name="Chapman S.B."/>
            <person name="Erlich R."/>
            <person name="Young S.K."/>
            <person name="Yandava C."/>
            <person name="Zeng Q."/>
            <person name="Alvarado L."/>
            <person name="Anderson S."/>
            <person name="Berlin A."/>
            <person name="Chen Z."/>
            <person name="Freedman E."/>
            <person name="Gellesch M."/>
            <person name="Goldberg J."/>
            <person name="Green L."/>
            <person name="Griggs A."/>
            <person name="Gujja S."/>
            <person name="Heilman E.R."/>
            <person name="Heiman D."/>
            <person name="Hollinger A."/>
            <person name="Howarth C."/>
            <person name="Larson L."/>
            <person name="Mehta T."/>
            <person name="Pearson M."/>
            <person name="Roberts A."/>
            <person name="Ryan E."/>
            <person name="Saif S."/>
            <person name="Shea T."/>
            <person name="Shenoy N."/>
            <person name="Sisk P."/>
            <person name="Stolte C."/>
            <person name="Sykes S."/>
            <person name="White J."/>
            <person name="Yu Q."/>
            <person name="Coleman M.L."/>
            <person name="Huang K.H."/>
            <person name="Weigele P.R."/>
            <person name="DeFrancesco A.S."/>
            <person name="Kern S.E."/>
            <person name="Thompson L.R."/>
            <person name="Fu R."/>
            <person name="Hombeck B."/>
            <person name="Chisholm S.W."/>
            <person name="Haas B."/>
            <person name="Nusbaum C."/>
            <person name="Birren B."/>
        </authorList>
    </citation>
    <scope>NUCLEOTIDE SEQUENCE [LARGE SCALE GENOMIC DNA]</scope>
    <source>
        <strain evidence="2 3">P-RSM1</strain>
    </source>
</reference>
<accession>M4QHY4</accession>
<protein>
    <submittedName>
        <fullName evidence="2">Fiber</fullName>
    </submittedName>
</protein>
<keyword evidence="3" id="KW-1185">Reference proteome</keyword>
<dbReference type="KEGG" id="vg:15312176"/>
<organism evidence="2 3">
    <name type="scientific">Cyanophage P-RSM1</name>
    <dbReference type="NCBI Taxonomy" id="536444"/>
    <lineage>
        <taxon>Viruses</taxon>
        <taxon>Duplodnaviria</taxon>
        <taxon>Heunggongvirae</taxon>
        <taxon>Uroviricota</taxon>
        <taxon>Caudoviricetes</taxon>
        <taxon>Pantevenvirales</taxon>
        <taxon>Kyanoviridae</taxon>
        <taxon>Emcearvirus</taxon>
        <taxon>Emcearvirus gerard</taxon>
    </lineage>
</organism>
<proteinExistence type="predicted"/>
<gene>
    <name evidence="2" type="ORF">CPPG_00206</name>
</gene>
<dbReference type="EMBL" id="HQ634175">
    <property type="protein sequence ID" value="AGH26522.1"/>
    <property type="molecule type" value="Genomic_DNA"/>
</dbReference>
<feature type="domain" description="Major tropism determinant N-terminal" evidence="1">
    <location>
        <begin position="5"/>
        <end position="43"/>
    </location>
</feature>
<evidence type="ECO:0000313" key="2">
    <source>
        <dbReference type="EMBL" id="AGH26522.1"/>
    </source>
</evidence>
<dbReference type="GeneID" id="15312176"/>
<dbReference type="Proteomes" id="UP000201235">
    <property type="component" value="Segment"/>
</dbReference>